<accession>A0ABR6VS59</accession>
<dbReference type="PANTHER" id="PTHR10963:SF55">
    <property type="entry name" value="GLYCOSIDE HYDROLASE FAMILY 16 PROTEIN"/>
    <property type="match status" value="1"/>
</dbReference>
<evidence type="ECO:0000313" key="5">
    <source>
        <dbReference type="Proteomes" id="UP000659698"/>
    </source>
</evidence>
<name>A0ABR6VS59_9BACT</name>
<dbReference type="Pfam" id="PF18962">
    <property type="entry name" value="Por_Secre_tail"/>
    <property type="match status" value="1"/>
</dbReference>
<evidence type="ECO:0000313" key="4">
    <source>
        <dbReference type="EMBL" id="MBC3540019.1"/>
    </source>
</evidence>
<protein>
    <submittedName>
        <fullName evidence="4">Family 16 glycosylhydrolase</fullName>
    </submittedName>
</protein>
<dbReference type="PROSITE" id="PS51762">
    <property type="entry name" value="GH16_2"/>
    <property type="match status" value="1"/>
</dbReference>
<dbReference type="CDD" id="cd08023">
    <property type="entry name" value="GH16_laminarinase_like"/>
    <property type="match status" value="1"/>
</dbReference>
<dbReference type="Gene3D" id="2.60.40.10">
    <property type="entry name" value="Immunoglobulins"/>
    <property type="match status" value="1"/>
</dbReference>
<dbReference type="Pfam" id="PF19408">
    <property type="entry name" value="PKD_6"/>
    <property type="match status" value="1"/>
</dbReference>
<dbReference type="InterPro" id="IPR045829">
    <property type="entry name" value="PKD_6"/>
</dbReference>
<organism evidence="4 5">
    <name type="scientific">Rufibacter sediminis</name>
    <dbReference type="NCBI Taxonomy" id="2762756"/>
    <lineage>
        <taxon>Bacteria</taxon>
        <taxon>Pseudomonadati</taxon>
        <taxon>Bacteroidota</taxon>
        <taxon>Cytophagia</taxon>
        <taxon>Cytophagales</taxon>
        <taxon>Hymenobacteraceae</taxon>
        <taxon>Rufibacter</taxon>
    </lineage>
</organism>
<dbReference type="NCBIfam" id="TIGR04183">
    <property type="entry name" value="Por_Secre_tail"/>
    <property type="match status" value="1"/>
</dbReference>
<dbReference type="Pfam" id="PF00722">
    <property type="entry name" value="Glyco_hydro_16"/>
    <property type="match status" value="1"/>
</dbReference>
<comment type="caution">
    <text evidence="4">The sequence shown here is derived from an EMBL/GenBank/DDBJ whole genome shotgun (WGS) entry which is preliminary data.</text>
</comment>
<comment type="similarity">
    <text evidence="1">Belongs to the glycosyl hydrolase 16 family.</text>
</comment>
<dbReference type="Proteomes" id="UP000659698">
    <property type="component" value="Unassembled WGS sequence"/>
</dbReference>
<evidence type="ECO:0000256" key="1">
    <source>
        <dbReference type="ARBA" id="ARBA00006865"/>
    </source>
</evidence>
<dbReference type="InterPro" id="IPR000757">
    <property type="entry name" value="Beta-glucanase-like"/>
</dbReference>
<dbReference type="InterPro" id="IPR026444">
    <property type="entry name" value="Secre_tail"/>
</dbReference>
<dbReference type="RefSeq" id="WP_186636842.1">
    <property type="nucleotide sequence ID" value="NZ_JACOAF010000022.1"/>
</dbReference>
<reference evidence="4 5" key="1">
    <citation type="journal article" date="2019" name="Int. J. Syst. Evol. Microbiol.">
        <title>Rufibacter sediminis sp. nov., isolated from freshwater lake sediment.</title>
        <authorList>
            <person name="Qu J.H."/>
            <person name="Zhang L.J."/>
            <person name="Fu Y.H."/>
            <person name="Li H.F."/>
        </authorList>
    </citation>
    <scope>NUCLEOTIDE SEQUENCE [LARGE SCALE GENOMIC DNA]</scope>
    <source>
        <strain evidence="4 5">H-1</strain>
    </source>
</reference>
<evidence type="ECO:0000256" key="2">
    <source>
        <dbReference type="SAM" id="SignalP"/>
    </source>
</evidence>
<dbReference type="PANTHER" id="PTHR10963">
    <property type="entry name" value="GLYCOSYL HYDROLASE-RELATED"/>
    <property type="match status" value="1"/>
</dbReference>
<dbReference type="SUPFAM" id="SSF49899">
    <property type="entry name" value="Concanavalin A-like lectins/glucanases"/>
    <property type="match status" value="1"/>
</dbReference>
<dbReference type="InterPro" id="IPR013783">
    <property type="entry name" value="Ig-like_fold"/>
</dbReference>
<dbReference type="EMBL" id="JACOAF010000022">
    <property type="protein sequence ID" value="MBC3540019.1"/>
    <property type="molecule type" value="Genomic_DNA"/>
</dbReference>
<dbReference type="Gene3D" id="2.60.120.200">
    <property type="match status" value="1"/>
</dbReference>
<feature type="domain" description="GH16" evidence="3">
    <location>
        <begin position="25"/>
        <end position="273"/>
    </location>
</feature>
<sequence length="704" mass="77154">MQKLSYLALLLCFTLLCLQAAAQTTTYNELIWSDEFEGEGALNPTWWGYDLGNGDNGWGNRELQSYTNQLANVRQSDGKLVIEALKQNGNWTSGRVKTQGKFGFTYGRVEFRAKLAPGVGTWPALWMLGESITTKGWPACGEIDVMEYVDRLPGKVQAALHTPSSFGNTQNVGSTQVPDATTAFHVYAAEWSPNDIKFYVDNTLYYTYAPAVKDARTWPFTEDQFLIMNIAVGGNMGSESTLESNGLKNGIDPRLTSTRMEVDYVRVYQQFKELTLTGPAIVRPAAQNLTFKTSRLANATYTWTLPSGATVVSGGNSPEVVVNWGNRSGQVRVEVQHNGQTYSKTMTVKTKTVPSGTSFLLEGFSPFPTTQLTTSGGTFELSQAPEALKIKYQVTTPANLPNVLYELENPIDMTGYPVLAAAVKTFNKSRKVSLRLDLMDAAGKVTGGNQVFSLAPLIDDGEFYTYYFNYQPLFGTGSGQVNPEEISKIRLLVNYGFLGSAGQDTLWLDHFSLLPAVPTLPNRASHVAATLAATGVKIDWQDNAANEQGFKVFKASQSHGDYTQIASLPANTRTFTDAAGTREAFYKVQGFNASGNADFSNIATVAGVISGVREEQLARQVVVYPNPAANRFFLRLPANLKIKAVRLFNASSQEVPLVVSFERGEKSTAEVQPTSVLPSGLYLCQIETENTVFTKRLLIQNQLL</sequence>
<dbReference type="InterPro" id="IPR050546">
    <property type="entry name" value="Glycosyl_Hydrlase_16"/>
</dbReference>
<feature type="signal peptide" evidence="2">
    <location>
        <begin position="1"/>
        <end position="22"/>
    </location>
</feature>
<gene>
    <name evidence="4" type="ORF">H7U12_10010</name>
</gene>
<keyword evidence="5" id="KW-1185">Reference proteome</keyword>
<dbReference type="InterPro" id="IPR013320">
    <property type="entry name" value="ConA-like_dom_sf"/>
</dbReference>
<feature type="chain" id="PRO_5047484337" evidence="2">
    <location>
        <begin position="23"/>
        <end position="704"/>
    </location>
</feature>
<evidence type="ECO:0000259" key="3">
    <source>
        <dbReference type="PROSITE" id="PS51762"/>
    </source>
</evidence>
<keyword evidence="2" id="KW-0732">Signal</keyword>
<proteinExistence type="inferred from homology"/>